<name>A0ABP0ZBI8_9ROSI</name>
<dbReference type="Proteomes" id="UP001642487">
    <property type="component" value="Chromosome 9"/>
</dbReference>
<evidence type="ECO:0000259" key="3">
    <source>
        <dbReference type="Pfam" id="PF14577"/>
    </source>
</evidence>
<dbReference type="PANTHER" id="PTHR33232:SF18">
    <property type="entry name" value="PROTEIN SIEVE ELEMENT OCCLUSION B-LIKE"/>
    <property type="match status" value="1"/>
</dbReference>
<dbReference type="InterPro" id="IPR039299">
    <property type="entry name" value="SEOA"/>
</dbReference>
<feature type="domain" description="Sieve element occlusion C-terminal" evidence="3">
    <location>
        <begin position="486"/>
        <end position="683"/>
    </location>
</feature>
<gene>
    <name evidence="4" type="ORF">CITCOLO1_LOCUS21592</name>
</gene>
<dbReference type="InterPro" id="IPR027944">
    <property type="entry name" value="SEO_C"/>
</dbReference>
<feature type="domain" description="Sieve element occlusion N-terminal" evidence="2">
    <location>
        <begin position="30"/>
        <end position="296"/>
    </location>
</feature>
<evidence type="ECO:0008006" key="6">
    <source>
        <dbReference type="Google" id="ProtNLM"/>
    </source>
</evidence>
<evidence type="ECO:0000313" key="5">
    <source>
        <dbReference type="Proteomes" id="UP001642487"/>
    </source>
</evidence>
<accession>A0ABP0ZBI8</accession>
<dbReference type="Pfam" id="PF14577">
    <property type="entry name" value="SEO_C"/>
    <property type="match status" value="1"/>
</dbReference>
<evidence type="ECO:0000313" key="4">
    <source>
        <dbReference type="EMBL" id="CAK9329155.1"/>
    </source>
</evidence>
<proteinExistence type="predicted"/>
<reference evidence="4 5" key="1">
    <citation type="submission" date="2024-03" db="EMBL/GenBank/DDBJ databases">
        <authorList>
            <person name="Gkanogiannis A."/>
            <person name="Becerra Lopez-Lavalle L."/>
        </authorList>
    </citation>
    <scope>NUCLEOTIDE SEQUENCE [LARGE SCALE GENOMIC DNA]</scope>
</reference>
<evidence type="ECO:0000259" key="2">
    <source>
        <dbReference type="Pfam" id="PF14576"/>
    </source>
</evidence>
<sequence>MSAVPNNPLAPLVHPKLSATKDDPSLRHLTDETVTTHIYTKHREDDRVKIDVDNYIALVESIITTADRITETVTQGTEGRLIFSDDFLKVNAVDPPLCTLHHVSSQLSCKAPGIEKAHETTLDILDILVSYPWEAKAVLTLTAFATEYGDIWHLNHYSLLDPLAKSLAMIKRVPLLKKQLDSIKYRQVLLSPNSLIYSCLRAMKYISQLKNFAKYDVKELSELSSVLRQIPLVSYWIIHIIVASRIEISSYLSETEGQSQKYMNELAEKINSILFTLENHLNVIRAQQDEINLYKWLVDHIDNFPTEITLVVPKLIEGKVDARPFIDGSTRLQVSVEDALKDKNVILIISGLDISEDDIRAVHTIYNEVKREDKYKIVWIPVITVESHEEEEEARKKYEYVSSLMKWYIVPYATKIAGWRYLEENWQLRQDPLVVVMNSKSRVEFTNAIHLIRVWGTEAIPFTNGRINALLGKNWPESTLLKFIEQPRLRSWVNQERSIIFYGGKDPNWIQQFEEKVVEIKNDPYIKEKGNTFEIVRVGQNIKGENNDFTLTPRFWVTQWGYFVIKSQLKGSSATETTEDILRLISYENENGWAILAVGSAPLLVGRGNLMLGVLQDFNKWKRNMNIKAFPDAFRDYFSELNLKFHTCERMTLPGFSGWIPMIVNCPECPRFMETGISFKCNHGRPELS</sequence>
<feature type="region of interest" description="Disordered" evidence="1">
    <location>
        <begin position="1"/>
        <end position="24"/>
    </location>
</feature>
<dbReference type="EMBL" id="OZ021743">
    <property type="protein sequence ID" value="CAK9329155.1"/>
    <property type="molecule type" value="Genomic_DNA"/>
</dbReference>
<dbReference type="InterPro" id="IPR027942">
    <property type="entry name" value="SEO_N"/>
</dbReference>
<dbReference type="Pfam" id="PF14576">
    <property type="entry name" value="SEO_N"/>
    <property type="match status" value="1"/>
</dbReference>
<organism evidence="4 5">
    <name type="scientific">Citrullus colocynthis</name>
    <name type="common">colocynth</name>
    <dbReference type="NCBI Taxonomy" id="252529"/>
    <lineage>
        <taxon>Eukaryota</taxon>
        <taxon>Viridiplantae</taxon>
        <taxon>Streptophyta</taxon>
        <taxon>Embryophyta</taxon>
        <taxon>Tracheophyta</taxon>
        <taxon>Spermatophyta</taxon>
        <taxon>Magnoliopsida</taxon>
        <taxon>eudicotyledons</taxon>
        <taxon>Gunneridae</taxon>
        <taxon>Pentapetalae</taxon>
        <taxon>rosids</taxon>
        <taxon>fabids</taxon>
        <taxon>Cucurbitales</taxon>
        <taxon>Cucurbitaceae</taxon>
        <taxon>Benincaseae</taxon>
        <taxon>Citrullus</taxon>
    </lineage>
</organism>
<evidence type="ECO:0000256" key="1">
    <source>
        <dbReference type="SAM" id="MobiDB-lite"/>
    </source>
</evidence>
<protein>
    <recommendedName>
        <fullName evidence="6">Protein SIEVE ELEMENT OCCLUSION B-like</fullName>
    </recommendedName>
</protein>
<dbReference type="PANTHER" id="PTHR33232">
    <property type="entry name" value="PROTEIN SIEVE ELEMENT OCCLUSION B-LIKE"/>
    <property type="match status" value="1"/>
</dbReference>
<keyword evidence="5" id="KW-1185">Reference proteome</keyword>